<keyword evidence="1" id="KW-0813">Transport</keyword>
<keyword evidence="4" id="KW-0249">Electron transport</keyword>
<evidence type="ECO:0000256" key="4">
    <source>
        <dbReference type="ARBA" id="ARBA00022982"/>
    </source>
</evidence>
<sequence>MRKSNQFFLLLVVLILVGCGKSKPTADVSNNNVPSDLSSQEILNNSSVQGDYERGRQLFLQCRACHSLKMNESHKVGPNLYGILGQESGNQEGFDYSDALMSSKILWNVDTLDQFLQKPYAFIPDNRMVFAGIKNASDRLDIISYLVEETAEKDHK</sequence>
<evidence type="ECO:0000259" key="6">
    <source>
        <dbReference type="PROSITE" id="PS51007"/>
    </source>
</evidence>
<evidence type="ECO:0000256" key="1">
    <source>
        <dbReference type="ARBA" id="ARBA00022448"/>
    </source>
</evidence>
<feature type="domain" description="Cytochrome c" evidence="6">
    <location>
        <begin position="50"/>
        <end position="150"/>
    </location>
</feature>
<dbReference type="InterPro" id="IPR009056">
    <property type="entry name" value="Cyt_c-like_dom"/>
</dbReference>
<evidence type="ECO:0000313" key="7">
    <source>
        <dbReference type="EMBL" id="SUZ53860.1"/>
    </source>
</evidence>
<dbReference type="Pfam" id="PF00034">
    <property type="entry name" value="Cytochrom_C"/>
    <property type="match status" value="1"/>
</dbReference>
<dbReference type="InterPro" id="IPR002327">
    <property type="entry name" value="Cyt_c_1A/1B"/>
</dbReference>
<evidence type="ECO:0000256" key="5">
    <source>
        <dbReference type="ARBA" id="ARBA00023004"/>
    </source>
</evidence>
<gene>
    <name evidence="7" type="ORF">METZ01_LOCUS6714</name>
</gene>
<keyword evidence="3" id="KW-0479">Metal-binding</keyword>
<dbReference type="GO" id="GO:0020037">
    <property type="term" value="F:heme binding"/>
    <property type="evidence" value="ECO:0007669"/>
    <property type="project" value="InterPro"/>
</dbReference>
<dbReference type="PROSITE" id="PS51257">
    <property type="entry name" value="PROKAR_LIPOPROTEIN"/>
    <property type="match status" value="1"/>
</dbReference>
<keyword evidence="2" id="KW-0349">Heme</keyword>
<dbReference type="SUPFAM" id="SSF46626">
    <property type="entry name" value="Cytochrome c"/>
    <property type="match status" value="1"/>
</dbReference>
<dbReference type="GO" id="GO:0046872">
    <property type="term" value="F:metal ion binding"/>
    <property type="evidence" value="ECO:0007669"/>
    <property type="project" value="UniProtKB-KW"/>
</dbReference>
<keyword evidence="5" id="KW-0408">Iron</keyword>
<proteinExistence type="predicted"/>
<dbReference type="PANTHER" id="PTHR11961">
    <property type="entry name" value="CYTOCHROME C"/>
    <property type="match status" value="1"/>
</dbReference>
<evidence type="ECO:0000256" key="2">
    <source>
        <dbReference type="ARBA" id="ARBA00022617"/>
    </source>
</evidence>
<dbReference type="EMBL" id="UINC01000354">
    <property type="protein sequence ID" value="SUZ53860.1"/>
    <property type="molecule type" value="Genomic_DNA"/>
</dbReference>
<name>A0A381NGY9_9ZZZZ</name>
<organism evidence="7">
    <name type="scientific">marine metagenome</name>
    <dbReference type="NCBI Taxonomy" id="408172"/>
    <lineage>
        <taxon>unclassified sequences</taxon>
        <taxon>metagenomes</taxon>
        <taxon>ecological metagenomes</taxon>
    </lineage>
</organism>
<evidence type="ECO:0000256" key="3">
    <source>
        <dbReference type="ARBA" id="ARBA00022723"/>
    </source>
</evidence>
<protein>
    <recommendedName>
        <fullName evidence="6">Cytochrome c domain-containing protein</fullName>
    </recommendedName>
</protein>
<accession>A0A381NGY9</accession>
<dbReference type="AlphaFoldDB" id="A0A381NGY9"/>
<reference evidence="7" key="1">
    <citation type="submission" date="2018-05" db="EMBL/GenBank/DDBJ databases">
        <authorList>
            <person name="Lanie J.A."/>
            <person name="Ng W.-L."/>
            <person name="Kazmierczak K.M."/>
            <person name="Andrzejewski T.M."/>
            <person name="Davidsen T.M."/>
            <person name="Wayne K.J."/>
            <person name="Tettelin H."/>
            <person name="Glass J.I."/>
            <person name="Rusch D."/>
            <person name="Podicherti R."/>
            <person name="Tsui H.-C.T."/>
            <person name="Winkler M.E."/>
        </authorList>
    </citation>
    <scope>NUCLEOTIDE SEQUENCE</scope>
</reference>
<dbReference type="PROSITE" id="PS51007">
    <property type="entry name" value="CYTC"/>
    <property type="match status" value="1"/>
</dbReference>
<dbReference type="GO" id="GO:0009055">
    <property type="term" value="F:electron transfer activity"/>
    <property type="evidence" value="ECO:0007669"/>
    <property type="project" value="InterPro"/>
</dbReference>
<dbReference type="InterPro" id="IPR036909">
    <property type="entry name" value="Cyt_c-like_dom_sf"/>
</dbReference>
<dbReference type="PRINTS" id="PR00604">
    <property type="entry name" value="CYTCHRMECIAB"/>
</dbReference>
<dbReference type="Gene3D" id="1.10.760.10">
    <property type="entry name" value="Cytochrome c-like domain"/>
    <property type="match status" value="1"/>
</dbReference>